<gene>
    <name evidence="2" type="ORF">ET989_12745</name>
</gene>
<keyword evidence="2" id="KW-0067">ATP-binding</keyword>
<keyword evidence="2" id="KW-0547">Nucleotide-binding</keyword>
<dbReference type="Proteomes" id="UP000292373">
    <property type="component" value="Unassembled WGS sequence"/>
</dbReference>
<evidence type="ECO:0000259" key="1">
    <source>
        <dbReference type="Pfam" id="PF13191"/>
    </source>
</evidence>
<dbReference type="Pfam" id="PF13191">
    <property type="entry name" value="AAA_16"/>
    <property type="match status" value="1"/>
</dbReference>
<sequence length="393" mass="42356">MDPVENPFRPGAGRRPPVLAGRERILSNFDVVVRRAENYGEGDRSWVINGLRGVGKTVLLNELMSQANARKWIVAKVEASTSAPLRRVLATELVKALRTATGRHADRSKWKRVLGVLRSFTFKLGIDGITLGIDVDPVHGVADSGTFGDDLAALLEVIGEASLEFGIGTLILVDELQEAGTDDLEAVNMAVHSLGQAPTPLPVFFVGAGLPSLPAQLADAASYAERLYVYQPIGLLSPDDVRTALVEPCEQRGVTWQEDALAAAFELARGYPYFVQSIGKHVWDLAAGPAFTMDDVQAGGALAREEIDAGLYRSRWERATTAQRRLLTGMAHLKGEDPVEIGELAAHLGKARTSDLSVARQELIKKGLVYAPERGLVAFTVPGMADFVIAQDA</sequence>
<organism evidence="2 3">
    <name type="scientific">Propioniciclava sinopodophylli</name>
    <dbReference type="NCBI Taxonomy" id="1837344"/>
    <lineage>
        <taxon>Bacteria</taxon>
        <taxon>Bacillati</taxon>
        <taxon>Actinomycetota</taxon>
        <taxon>Actinomycetes</taxon>
        <taxon>Propionibacteriales</taxon>
        <taxon>Propionibacteriaceae</taxon>
        <taxon>Propioniciclava</taxon>
    </lineage>
</organism>
<protein>
    <submittedName>
        <fullName evidence="2">ATP-binding protein</fullName>
    </submittedName>
</protein>
<evidence type="ECO:0000313" key="2">
    <source>
        <dbReference type="EMBL" id="TBT83000.1"/>
    </source>
</evidence>
<dbReference type="Gene3D" id="3.40.50.300">
    <property type="entry name" value="P-loop containing nucleotide triphosphate hydrolases"/>
    <property type="match status" value="1"/>
</dbReference>
<dbReference type="InterPro" id="IPR027417">
    <property type="entry name" value="P-loop_NTPase"/>
</dbReference>
<dbReference type="InterPro" id="IPR041664">
    <property type="entry name" value="AAA_16"/>
</dbReference>
<dbReference type="OrthoDB" id="2020141at2"/>
<dbReference type="RefSeq" id="WP_131169580.1">
    <property type="nucleotide sequence ID" value="NZ_SDMQ01000015.1"/>
</dbReference>
<accession>A0A4Q9KCR9</accession>
<reference evidence="2 3" key="1">
    <citation type="submission" date="2019-01" db="EMBL/GenBank/DDBJ databases">
        <title>Lactibacter flavus gen. nov., sp. nov., a novel bacterium of the family Propionibacteriaceae isolated from raw milk and dairy products.</title>
        <authorList>
            <person name="Huptas C."/>
            <person name="Wenning M."/>
            <person name="Breitenwieser F."/>
            <person name="Doll E."/>
            <person name="Von Neubeck M."/>
            <person name="Busse H.-J."/>
            <person name="Scherer S."/>
        </authorList>
    </citation>
    <scope>NUCLEOTIDE SEQUENCE [LARGE SCALE GENOMIC DNA]</scope>
    <source>
        <strain evidence="2 3">KCTC 33808</strain>
    </source>
</reference>
<dbReference type="AlphaFoldDB" id="A0A4Q9KCR9"/>
<comment type="caution">
    <text evidence="2">The sequence shown here is derived from an EMBL/GenBank/DDBJ whole genome shotgun (WGS) entry which is preliminary data.</text>
</comment>
<evidence type="ECO:0000313" key="3">
    <source>
        <dbReference type="Proteomes" id="UP000292373"/>
    </source>
</evidence>
<dbReference type="SUPFAM" id="SSF52540">
    <property type="entry name" value="P-loop containing nucleoside triphosphate hydrolases"/>
    <property type="match status" value="1"/>
</dbReference>
<dbReference type="EMBL" id="SDMQ01000015">
    <property type="protein sequence ID" value="TBT83000.1"/>
    <property type="molecule type" value="Genomic_DNA"/>
</dbReference>
<name>A0A4Q9KCR9_9ACTN</name>
<keyword evidence="3" id="KW-1185">Reference proteome</keyword>
<proteinExistence type="predicted"/>
<feature type="domain" description="Orc1-like AAA ATPase" evidence="1">
    <location>
        <begin position="19"/>
        <end position="202"/>
    </location>
</feature>
<dbReference type="GO" id="GO:0005524">
    <property type="term" value="F:ATP binding"/>
    <property type="evidence" value="ECO:0007669"/>
    <property type="project" value="UniProtKB-KW"/>
</dbReference>